<gene>
    <name evidence="1" type="ORF">AB4Y32_01140</name>
</gene>
<organism evidence="1 2">
    <name type="scientific">Paraburkholderia phymatum</name>
    <dbReference type="NCBI Taxonomy" id="148447"/>
    <lineage>
        <taxon>Bacteria</taxon>
        <taxon>Pseudomonadati</taxon>
        <taxon>Pseudomonadota</taxon>
        <taxon>Betaproteobacteria</taxon>
        <taxon>Burkholderiales</taxon>
        <taxon>Burkholderiaceae</taxon>
        <taxon>Paraburkholderia</taxon>
    </lineage>
</organism>
<protein>
    <submittedName>
        <fullName evidence="1">Uncharacterized protein</fullName>
    </submittedName>
</protein>
<reference evidence="1" key="1">
    <citation type="submission" date="2024-07" db="EMBL/GenBank/DDBJ databases">
        <title>A survey of Mimosa microsymbionts across Brazilian biomes reveals a high diversity of Paraburkholderia nodulating endemic species, but also that Cupriavidus is common as a symbiont of widespread species.</title>
        <authorList>
            <person name="Rouws L."/>
            <person name="Barauna A."/>
            <person name="Beukes C."/>
            <person name="Rouws J.R.C."/>
            <person name="De Faria S.M."/>
            <person name="Gross E."/>
            <person name="Bueno Dos Reis Junior F."/>
            <person name="Simon M.F."/>
            <person name="Maluk M."/>
            <person name="Odee D.W."/>
            <person name="Kenicer G."/>
            <person name="Young J.P.W."/>
            <person name="Reis V.M."/>
            <person name="Zilli J."/>
            <person name="James E.K."/>
        </authorList>
    </citation>
    <scope>NUCLEOTIDE SEQUENCE</scope>
    <source>
        <strain evidence="1">EG181B</strain>
    </source>
</reference>
<proteinExistence type="predicted"/>
<keyword evidence="2" id="KW-1185">Reference proteome</keyword>
<name>A0ACC6TSL7_9BURK</name>
<evidence type="ECO:0000313" key="1">
    <source>
        <dbReference type="EMBL" id="MEX3930415.1"/>
    </source>
</evidence>
<evidence type="ECO:0000313" key="2">
    <source>
        <dbReference type="Proteomes" id="UP001558850"/>
    </source>
</evidence>
<sequence length="111" mass="12290">MGSPVFVKKGVAVRRGARRSVSVIRLNRRANLGWTNLCGPFLRTKIAVLIAGISDWIVWSTFGLISVADASCFRNAANLRAGLEARGFYSTGNEAKRIRCTMTRCRNEDEI</sequence>
<dbReference type="EMBL" id="JBFRCH010000001">
    <property type="protein sequence ID" value="MEX3930415.1"/>
    <property type="molecule type" value="Genomic_DNA"/>
</dbReference>
<accession>A0ACC6TSL7</accession>
<dbReference type="Proteomes" id="UP001558850">
    <property type="component" value="Unassembled WGS sequence"/>
</dbReference>
<comment type="caution">
    <text evidence="1">The sequence shown here is derived from an EMBL/GenBank/DDBJ whole genome shotgun (WGS) entry which is preliminary data.</text>
</comment>